<dbReference type="SMART" id="SM00388">
    <property type="entry name" value="HisKA"/>
    <property type="match status" value="1"/>
</dbReference>
<dbReference type="PRINTS" id="PR00344">
    <property type="entry name" value="BCTRLSENSOR"/>
</dbReference>
<keyword evidence="14" id="KW-0547">Nucleotide-binding</keyword>
<dbReference type="Pfam" id="PF02518">
    <property type="entry name" value="HATPase_c"/>
    <property type="match status" value="1"/>
</dbReference>
<dbReference type="InterPro" id="IPR003594">
    <property type="entry name" value="HATPase_dom"/>
</dbReference>
<keyword evidence="11" id="KW-0812">Transmembrane</keyword>
<dbReference type="Gene3D" id="3.30.565.10">
    <property type="entry name" value="Histidine kinase-like ATPase, C-terminal domain"/>
    <property type="match status" value="1"/>
</dbReference>
<dbReference type="InterPro" id="IPR003661">
    <property type="entry name" value="HisK_dim/P_dom"/>
</dbReference>
<dbReference type="InterPro" id="IPR001789">
    <property type="entry name" value="Sig_transdc_resp-reg_receiver"/>
</dbReference>
<evidence type="ECO:0000256" key="2">
    <source>
        <dbReference type="ARBA" id="ARBA00012438"/>
    </source>
</evidence>
<dbReference type="SMART" id="SM00448">
    <property type="entry name" value="REC"/>
    <property type="match status" value="1"/>
</dbReference>
<evidence type="ECO:0000256" key="3">
    <source>
        <dbReference type="ARBA" id="ARBA00018672"/>
    </source>
</evidence>
<comment type="caution">
    <text evidence="14">The sequence shown here is derived from an EMBL/GenBank/DDBJ whole genome shotgun (WGS) entry which is preliminary data.</text>
</comment>
<evidence type="ECO:0000313" key="14">
    <source>
        <dbReference type="EMBL" id="MCU6724287.1"/>
    </source>
</evidence>
<feature type="coiled-coil region" evidence="10">
    <location>
        <begin position="178"/>
        <end position="209"/>
    </location>
</feature>
<dbReference type="Pfam" id="PF00072">
    <property type="entry name" value="Response_reg"/>
    <property type="match status" value="1"/>
</dbReference>
<dbReference type="Proteomes" id="UP001652338">
    <property type="component" value="Unassembled WGS sequence"/>
</dbReference>
<evidence type="ECO:0000256" key="9">
    <source>
        <dbReference type="PROSITE-ProRule" id="PRU00169"/>
    </source>
</evidence>
<evidence type="ECO:0000313" key="15">
    <source>
        <dbReference type="Proteomes" id="UP001652338"/>
    </source>
</evidence>
<evidence type="ECO:0000256" key="10">
    <source>
        <dbReference type="SAM" id="Coils"/>
    </source>
</evidence>
<dbReference type="SUPFAM" id="SSF55874">
    <property type="entry name" value="ATPase domain of HSP90 chaperone/DNA topoisomerase II/histidine kinase"/>
    <property type="match status" value="1"/>
</dbReference>
<comment type="function">
    <text evidence="8">May play the central regulatory role in sporulation. It may be an element of the effector pathway responsible for the activation of sporulation genes in response to nutritional stress. Spo0A may act in concert with spo0H (a sigma factor) to control the expression of some genes that are critical to the sporulation process.</text>
</comment>
<keyword evidence="11" id="KW-0472">Membrane</keyword>
<organism evidence="14 15">
    <name type="scientific">Muricoprocola aceti</name>
    <dbReference type="NCBI Taxonomy" id="2981772"/>
    <lineage>
        <taxon>Bacteria</taxon>
        <taxon>Bacillati</taxon>
        <taxon>Bacillota</taxon>
        <taxon>Clostridia</taxon>
        <taxon>Lachnospirales</taxon>
        <taxon>Lachnospiraceae</taxon>
        <taxon>Muricoprocola</taxon>
    </lineage>
</organism>
<dbReference type="CDD" id="cd16922">
    <property type="entry name" value="HATPase_EvgS-ArcB-TorS-like"/>
    <property type="match status" value="1"/>
</dbReference>
<dbReference type="InterPro" id="IPR004358">
    <property type="entry name" value="Sig_transdc_His_kin-like_C"/>
</dbReference>
<dbReference type="InterPro" id="IPR036890">
    <property type="entry name" value="HATPase_C_sf"/>
</dbReference>
<dbReference type="CDD" id="cd17546">
    <property type="entry name" value="REC_hyHK_CKI1_RcsC-like"/>
    <property type="match status" value="1"/>
</dbReference>
<keyword evidence="14" id="KW-0067">ATP-binding</keyword>
<keyword evidence="11" id="KW-1133">Transmembrane helix</keyword>
<evidence type="ECO:0000256" key="4">
    <source>
        <dbReference type="ARBA" id="ARBA00022553"/>
    </source>
</evidence>
<name>A0ABT2SID9_9FIRM</name>
<keyword evidence="15" id="KW-1185">Reference proteome</keyword>
<keyword evidence="6" id="KW-0418">Kinase</keyword>
<dbReference type="RefSeq" id="WP_262653586.1">
    <property type="nucleotide sequence ID" value="NZ_JAOQKE010000002.1"/>
</dbReference>
<evidence type="ECO:0000256" key="6">
    <source>
        <dbReference type="ARBA" id="ARBA00022777"/>
    </source>
</evidence>
<protein>
    <recommendedName>
        <fullName evidence="3">Stage 0 sporulation protein A homolog</fullName>
        <ecNumber evidence="2">2.7.13.3</ecNumber>
    </recommendedName>
</protein>
<dbReference type="Pfam" id="PF00512">
    <property type="entry name" value="HisKA"/>
    <property type="match status" value="1"/>
</dbReference>
<proteinExistence type="predicted"/>
<keyword evidence="4 9" id="KW-0597">Phosphoprotein</keyword>
<dbReference type="Gene3D" id="3.40.50.2300">
    <property type="match status" value="1"/>
</dbReference>
<evidence type="ECO:0000256" key="7">
    <source>
        <dbReference type="ARBA" id="ARBA00023012"/>
    </source>
</evidence>
<evidence type="ECO:0000256" key="11">
    <source>
        <dbReference type="SAM" id="Phobius"/>
    </source>
</evidence>
<dbReference type="Gene3D" id="1.10.287.130">
    <property type="match status" value="1"/>
</dbReference>
<dbReference type="PROSITE" id="PS50109">
    <property type="entry name" value="HIS_KIN"/>
    <property type="match status" value="1"/>
</dbReference>
<evidence type="ECO:0000259" key="13">
    <source>
        <dbReference type="PROSITE" id="PS50110"/>
    </source>
</evidence>
<dbReference type="EC" id="2.7.13.3" evidence="2"/>
<dbReference type="PANTHER" id="PTHR43047">
    <property type="entry name" value="TWO-COMPONENT HISTIDINE PROTEIN KINASE"/>
    <property type="match status" value="1"/>
</dbReference>
<dbReference type="InterPro" id="IPR011006">
    <property type="entry name" value="CheY-like_superfamily"/>
</dbReference>
<feature type="domain" description="Histidine kinase" evidence="12">
    <location>
        <begin position="216"/>
        <end position="439"/>
    </location>
</feature>
<dbReference type="SUPFAM" id="SSF47384">
    <property type="entry name" value="Homodimeric domain of signal transducing histidine kinase"/>
    <property type="match status" value="1"/>
</dbReference>
<dbReference type="SMART" id="SM00387">
    <property type="entry name" value="HATPase_c"/>
    <property type="match status" value="1"/>
</dbReference>
<dbReference type="InterPro" id="IPR005467">
    <property type="entry name" value="His_kinase_dom"/>
</dbReference>
<dbReference type="PANTHER" id="PTHR43047:SF65">
    <property type="entry name" value="CHEY-HOMOLOGOUS RECEIVER DOMAIN AND PAS DOMAIN-CONTAINING PROTEIN"/>
    <property type="match status" value="1"/>
</dbReference>
<keyword evidence="5" id="KW-0808">Transferase</keyword>
<feature type="transmembrane region" description="Helical" evidence="11">
    <location>
        <begin position="155"/>
        <end position="173"/>
    </location>
</feature>
<reference evidence="14 15" key="1">
    <citation type="journal article" date="2021" name="ISME Commun">
        <title>Automated analysis of genomic sequences facilitates high-throughput and comprehensive description of bacteria.</title>
        <authorList>
            <person name="Hitch T.C.A."/>
        </authorList>
    </citation>
    <scope>NUCLEOTIDE SEQUENCE [LARGE SCALE GENOMIC DNA]</scope>
    <source>
        <strain evidence="14 15">Sanger_29</strain>
    </source>
</reference>
<feature type="domain" description="Response regulatory" evidence="13">
    <location>
        <begin position="462"/>
        <end position="583"/>
    </location>
</feature>
<dbReference type="EMBL" id="JAOQKE010000002">
    <property type="protein sequence ID" value="MCU6724287.1"/>
    <property type="molecule type" value="Genomic_DNA"/>
</dbReference>
<comment type="catalytic activity">
    <reaction evidence="1">
        <text>ATP + protein L-histidine = ADP + protein N-phospho-L-histidine.</text>
        <dbReference type="EC" id="2.7.13.3"/>
    </reaction>
</comment>
<dbReference type="CDD" id="cd00082">
    <property type="entry name" value="HisKA"/>
    <property type="match status" value="1"/>
</dbReference>
<dbReference type="InterPro" id="IPR036097">
    <property type="entry name" value="HisK_dim/P_sf"/>
</dbReference>
<dbReference type="GO" id="GO:0005524">
    <property type="term" value="F:ATP binding"/>
    <property type="evidence" value="ECO:0007669"/>
    <property type="project" value="UniProtKB-KW"/>
</dbReference>
<feature type="transmembrane region" description="Helical" evidence="11">
    <location>
        <begin position="6"/>
        <end position="28"/>
    </location>
</feature>
<feature type="modified residue" description="4-aspartylphosphate" evidence="9">
    <location>
        <position position="514"/>
    </location>
</feature>
<dbReference type="SUPFAM" id="SSF52172">
    <property type="entry name" value="CheY-like"/>
    <property type="match status" value="1"/>
</dbReference>
<accession>A0ABT2SID9</accession>
<keyword evidence="10" id="KW-0175">Coiled coil</keyword>
<dbReference type="PROSITE" id="PS50110">
    <property type="entry name" value="RESPONSE_REGULATORY"/>
    <property type="match status" value="1"/>
</dbReference>
<sequence length="586" mass="66179">MIRKNSKSIGIALIVGILLFTAMLIYSVRIDRASAKEKLEGNVQYVREQCANYSKYGIPFERMLAGLSMDLDGTIVLSSEGRIIASNDEGLLGEHVSNVPVLQNISQLGQVEKLVTVKTKEKGPNHCLGMLSMASSYQIYAFMPEKNVFVTTLKNMIFITVCYILALFMIQLIRVKTAQRYQEEQHRKEVEYQNQLKEAARRAESANVAKTEFLQRMSHDIRTPINGIRGMVKIGDHYDTDMEKQAECRKKIWEASGLLLELVNEVLDMGKLESGEIVLESRSFQIIDLAEEIQQVLEKTAAERGIQLIRKDWIVPHPYLIGSPLHVKRLLMNILSNAVKYNKEKGTVTLSCREVKCTKEMVWIEFICADTGIGMSEEYQKHLFEPFTQENEGSRSTYSGTGLGMAITKSLVDKMNGTIRFESQKDMGTTYYITIPFKRDLAGRAQAENTPINEKQSLNGMSVLLAEDNELNMEIAQFFLENAGAVVTPVWNGQEALETFQESDDDTYDAILMDIMMPVLDGYQATQAIRSLPRPDAKKIPILAMTANAFAEDRKRAMQVGMNEHMAKPIQAEVLVDTLMKYKKEV</sequence>
<keyword evidence="7" id="KW-0902">Two-component regulatory system</keyword>
<evidence type="ECO:0000256" key="5">
    <source>
        <dbReference type="ARBA" id="ARBA00022679"/>
    </source>
</evidence>
<gene>
    <name evidence="14" type="ORF">OCV47_02760</name>
</gene>
<evidence type="ECO:0000256" key="1">
    <source>
        <dbReference type="ARBA" id="ARBA00000085"/>
    </source>
</evidence>
<evidence type="ECO:0000256" key="8">
    <source>
        <dbReference type="ARBA" id="ARBA00024867"/>
    </source>
</evidence>
<evidence type="ECO:0000259" key="12">
    <source>
        <dbReference type="PROSITE" id="PS50109"/>
    </source>
</evidence>